<dbReference type="Proteomes" id="UP001596018">
    <property type="component" value="Unassembled WGS sequence"/>
</dbReference>
<keyword evidence="5" id="KW-0067">ATP-binding</keyword>
<protein>
    <recommendedName>
        <fullName evidence="3">asparagine synthase (glutamine-hydrolyzing)</fullName>
        <ecNumber evidence="3">6.3.5.4</ecNumber>
    </recommendedName>
</protein>
<keyword evidence="4" id="KW-0547">Nucleotide-binding</keyword>
<keyword evidence="10" id="KW-1185">Reference proteome</keyword>
<dbReference type="InterPro" id="IPR033738">
    <property type="entry name" value="AsnB_N"/>
</dbReference>
<evidence type="ECO:0000256" key="7">
    <source>
        <dbReference type="ARBA" id="ARBA00048741"/>
    </source>
</evidence>
<dbReference type="InterPro" id="IPR006426">
    <property type="entry name" value="Asn_synth_AEB"/>
</dbReference>
<dbReference type="InterPro" id="IPR017932">
    <property type="entry name" value="GATase_2_dom"/>
</dbReference>
<evidence type="ECO:0000313" key="9">
    <source>
        <dbReference type="EMBL" id="MFC5440436.1"/>
    </source>
</evidence>
<evidence type="ECO:0000313" key="10">
    <source>
        <dbReference type="Proteomes" id="UP001596018"/>
    </source>
</evidence>
<dbReference type="InterPro" id="IPR029055">
    <property type="entry name" value="Ntn_hydrolases_N"/>
</dbReference>
<dbReference type="InterPro" id="IPR001962">
    <property type="entry name" value="Asn_synthase"/>
</dbReference>
<evidence type="ECO:0000256" key="1">
    <source>
        <dbReference type="ARBA" id="ARBA00005187"/>
    </source>
</evidence>
<evidence type="ECO:0000256" key="2">
    <source>
        <dbReference type="ARBA" id="ARBA00005752"/>
    </source>
</evidence>
<dbReference type="NCBIfam" id="TIGR01536">
    <property type="entry name" value="asn_synth_AEB"/>
    <property type="match status" value="1"/>
</dbReference>
<evidence type="ECO:0000256" key="5">
    <source>
        <dbReference type="ARBA" id="ARBA00022840"/>
    </source>
</evidence>
<dbReference type="SUPFAM" id="SSF56235">
    <property type="entry name" value="N-terminal nucleophile aminohydrolases (Ntn hydrolases)"/>
    <property type="match status" value="1"/>
</dbReference>
<comment type="similarity">
    <text evidence="2">Belongs to the asparagine synthetase family.</text>
</comment>
<dbReference type="EMBL" id="JBHSMM010000002">
    <property type="protein sequence ID" value="MFC5440436.1"/>
    <property type="molecule type" value="Genomic_DNA"/>
</dbReference>
<evidence type="ECO:0000259" key="8">
    <source>
        <dbReference type="PROSITE" id="PS51278"/>
    </source>
</evidence>
<evidence type="ECO:0000256" key="6">
    <source>
        <dbReference type="ARBA" id="ARBA00022962"/>
    </source>
</evidence>
<sequence length="662" mass="74622">MCGICGIWPDVGPDRGNLAQTARRMTNTLRHRGPDDHGLFWDEARGVALGHRRLSVVDISPCGHQPMSSPSGRYVITYNGEVYNHRALRQELETAGFRFHGRSDTEVVLAAIEHWGLDGALRRFVGMFSIVLWDRKDNCLLLARDQLGVKPLYYGWVNSTFFFSSELKAVTAISSDSPKIDRDALVLYFRYGYIPAPHSIYQNIYKLQPGTWLRIDEATAHRPSTLKELDSKLSVYWSPRSLAESAPAFAPRLDDAEAVDALDSLLSEAVGLQMGADVPLGAFLSGGVDSSVVVALMQKQARRPVQTFSIGFHESAYDEACYARKVAAHLGTHHEEFYVTPQDALGIIPRLSDLYDEPFGDSSQIPTFLVSELARRQVTVCLSGDGGDELFGGYTRYFIGASLWKLVQRTPALPGRFASALMRVPSRGAWDSIFAILNSVLPKSRHLSDAGRKVHRLAYALADRNGDEIYRRMVSFWPESLVIGGSEPRIALDDPPAVNDPLERMLWFDLVSYLPDDVLVKLDRASMAVSLEARVPLLDHRVVEFALHTPIAQKIRNGHGKWLLRQVLYRYVPSALIDRPKMGFTIPLDEWLRGPLREWAEELLDERRMREQGFLDAAHVRSKWAEHLSGRRNWHFHLWSVLMFQAWLKSTRLNSAGDLIAY</sequence>
<dbReference type="PIRSF" id="PIRSF001589">
    <property type="entry name" value="Asn_synthetase_glu-h"/>
    <property type="match status" value="1"/>
</dbReference>
<dbReference type="PANTHER" id="PTHR43284:SF1">
    <property type="entry name" value="ASPARAGINE SYNTHETASE"/>
    <property type="match status" value="1"/>
</dbReference>
<dbReference type="InterPro" id="IPR051786">
    <property type="entry name" value="ASN_synthetase/amidase"/>
</dbReference>
<reference evidence="10" key="1">
    <citation type="journal article" date="2019" name="Int. J. Syst. Evol. Microbiol.">
        <title>The Global Catalogue of Microorganisms (GCM) 10K type strain sequencing project: providing services to taxonomists for standard genome sequencing and annotation.</title>
        <authorList>
            <consortium name="The Broad Institute Genomics Platform"/>
            <consortium name="The Broad Institute Genome Sequencing Center for Infectious Disease"/>
            <person name="Wu L."/>
            <person name="Ma J."/>
        </authorList>
    </citation>
    <scope>NUCLEOTIDE SEQUENCE [LARGE SCALE GENOMIC DNA]</scope>
    <source>
        <strain evidence="10">KACC 12822</strain>
    </source>
</reference>
<dbReference type="RefSeq" id="WP_377340589.1">
    <property type="nucleotide sequence ID" value="NZ_JALBWS010000013.1"/>
</dbReference>
<dbReference type="Gene3D" id="3.40.50.620">
    <property type="entry name" value="HUPs"/>
    <property type="match status" value="1"/>
</dbReference>
<evidence type="ECO:0000256" key="3">
    <source>
        <dbReference type="ARBA" id="ARBA00012737"/>
    </source>
</evidence>
<dbReference type="EC" id="6.3.5.4" evidence="3"/>
<dbReference type="Pfam" id="PF13522">
    <property type="entry name" value="GATase_6"/>
    <property type="match status" value="1"/>
</dbReference>
<dbReference type="CDD" id="cd00712">
    <property type="entry name" value="AsnB"/>
    <property type="match status" value="1"/>
</dbReference>
<dbReference type="InterPro" id="IPR014729">
    <property type="entry name" value="Rossmann-like_a/b/a_fold"/>
</dbReference>
<evidence type="ECO:0000256" key="4">
    <source>
        <dbReference type="ARBA" id="ARBA00022741"/>
    </source>
</evidence>
<organism evidence="9 10">
    <name type="scientific">Rhodanobacter ginsenosidimutans</name>
    <dbReference type="NCBI Taxonomy" id="490571"/>
    <lineage>
        <taxon>Bacteria</taxon>
        <taxon>Pseudomonadati</taxon>
        <taxon>Pseudomonadota</taxon>
        <taxon>Gammaproteobacteria</taxon>
        <taxon>Lysobacterales</taxon>
        <taxon>Rhodanobacteraceae</taxon>
        <taxon>Rhodanobacter</taxon>
    </lineage>
</organism>
<keyword evidence="9" id="KW-0436">Ligase</keyword>
<comment type="pathway">
    <text evidence="1">Amino-acid biosynthesis; L-asparagine biosynthesis; L-asparagine from L-aspartate (L-Gln route): step 1/1.</text>
</comment>
<dbReference type="SUPFAM" id="SSF52402">
    <property type="entry name" value="Adenine nucleotide alpha hydrolases-like"/>
    <property type="match status" value="1"/>
</dbReference>
<feature type="domain" description="Glutamine amidotransferase type-2" evidence="8">
    <location>
        <begin position="2"/>
        <end position="218"/>
    </location>
</feature>
<dbReference type="Pfam" id="PF00733">
    <property type="entry name" value="Asn_synthase"/>
    <property type="match status" value="1"/>
</dbReference>
<dbReference type="PANTHER" id="PTHR43284">
    <property type="entry name" value="ASPARAGINE SYNTHETASE (GLUTAMINE-HYDROLYZING)"/>
    <property type="match status" value="1"/>
</dbReference>
<accession>A0ABW0JYC4</accession>
<dbReference type="GO" id="GO:0004066">
    <property type="term" value="F:asparagine synthase (glutamine-hydrolyzing) activity"/>
    <property type="evidence" value="ECO:0007669"/>
    <property type="project" value="UniProtKB-EC"/>
</dbReference>
<comment type="catalytic activity">
    <reaction evidence="7">
        <text>L-aspartate + L-glutamine + ATP + H2O = L-asparagine + L-glutamate + AMP + diphosphate + H(+)</text>
        <dbReference type="Rhea" id="RHEA:12228"/>
        <dbReference type="ChEBI" id="CHEBI:15377"/>
        <dbReference type="ChEBI" id="CHEBI:15378"/>
        <dbReference type="ChEBI" id="CHEBI:29985"/>
        <dbReference type="ChEBI" id="CHEBI:29991"/>
        <dbReference type="ChEBI" id="CHEBI:30616"/>
        <dbReference type="ChEBI" id="CHEBI:33019"/>
        <dbReference type="ChEBI" id="CHEBI:58048"/>
        <dbReference type="ChEBI" id="CHEBI:58359"/>
        <dbReference type="ChEBI" id="CHEBI:456215"/>
        <dbReference type="EC" id="6.3.5.4"/>
    </reaction>
</comment>
<comment type="caution">
    <text evidence="9">The sequence shown here is derived from an EMBL/GenBank/DDBJ whole genome shotgun (WGS) entry which is preliminary data.</text>
</comment>
<keyword evidence="6" id="KW-0315">Glutamine amidotransferase</keyword>
<gene>
    <name evidence="9" type="primary">asnB</name>
    <name evidence="9" type="ORF">ACFPK0_10475</name>
</gene>
<proteinExistence type="inferred from homology"/>
<name>A0ABW0JYC4_9GAMM</name>
<dbReference type="Gene3D" id="3.60.20.10">
    <property type="entry name" value="Glutamine Phosphoribosylpyrophosphate, subunit 1, domain 1"/>
    <property type="match status" value="1"/>
</dbReference>
<dbReference type="CDD" id="cd01991">
    <property type="entry name" value="Asn_synthase_B_C"/>
    <property type="match status" value="1"/>
</dbReference>
<dbReference type="PROSITE" id="PS51278">
    <property type="entry name" value="GATASE_TYPE_2"/>
    <property type="match status" value="1"/>
</dbReference>